<keyword evidence="6" id="KW-1133">Transmembrane helix</keyword>
<evidence type="ECO:0000256" key="1">
    <source>
        <dbReference type="ARBA" id="ARBA00004370"/>
    </source>
</evidence>
<keyword evidence="2" id="KW-0812">Transmembrane</keyword>
<evidence type="ECO:0000313" key="10">
    <source>
        <dbReference type="EMBL" id="CAB3221110.1"/>
    </source>
</evidence>
<dbReference type="GO" id="GO:0008270">
    <property type="term" value="F:zinc ion binding"/>
    <property type="evidence" value="ECO:0007669"/>
    <property type="project" value="UniProtKB-KW"/>
</dbReference>
<feature type="signal peptide" evidence="8">
    <location>
        <begin position="1"/>
        <end position="22"/>
    </location>
</feature>
<keyword evidence="8" id="KW-0732">Signal</keyword>
<evidence type="ECO:0000256" key="7">
    <source>
        <dbReference type="ARBA" id="ARBA00023136"/>
    </source>
</evidence>
<dbReference type="Proteomes" id="UP000494106">
    <property type="component" value="Unassembled WGS sequence"/>
</dbReference>
<keyword evidence="12" id="KW-1185">Reference proteome</keyword>
<evidence type="ECO:0000313" key="12">
    <source>
        <dbReference type="Proteomes" id="UP000494106"/>
    </source>
</evidence>
<keyword evidence="4" id="KW-0863">Zinc-finger</keyword>
<keyword evidence="7" id="KW-0472">Membrane</keyword>
<dbReference type="GO" id="GO:0005737">
    <property type="term" value="C:cytoplasm"/>
    <property type="evidence" value="ECO:0007669"/>
    <property type="project" value="UniProtKB-ARBA"/>
</dbReference>
<dbReference type="AlphaFoldDB" id="A0A8S1AJL0"/>
<dbReference type="EMBL" id="CADEBD010000042">
    <property type="protein sequence ID" value="CAB3221110.1"/>
    <property type="molecule type" value="Genomic_DNA"/>
</dbReference>
<dbReference type="InterPro" id="IPR003137">
    <property type="entry name" value="PA_domain"/>
</dbReference>
<dbReference type="Gene3D" id="3.50.30.30">
    <property type="match status" value="1"/>
</dbReference>
<proteinExistence type="predicted"/>
<dbReference type="InterPro" id="IPR046450">
    <property type="entry name" value="PA_dom_sf"/>
</dbReference>
<protein>
    <recommendedName>
        <fullName evidence="9">PA domain-containing protein</fullName>
    </recommendedName>
</protein>
<dbReference type="Pfam" id="PF02225">
    <property type="entry name" value="PA"/>
    <property type="match status" value="1"/>
</dbReference>
<name>A0A8S1AJL0_ARCPL</name>
<dbReference type="OrthoDB" id="8062037at2759"/>
<comment type="subcellular location">
    <subcellularLocation>
        <location evidence="1">Membrane</location>
    </subcellularLocation>
</comment>
<sequence>MFSSSCSLFVGVQLSLLAIVSANIFVCNQQQTVDDYVDVSSTFGPDLPPKGLRGVLVKAEPSNGCSAIANPPSVGNYTGKWLALINRQNCSFEMKVRNAQAAGYDCAVVHNVDSDELVAMSARNHTGILIPSVFVGSHTGLILEKEYLYTKGYQLKVDDLPKKDKAKVDLQAPLILTWPWYFNPYTRTNYCL</sequence>
<feature type="domain" description="PA" evidence="9">
    <location>
        <begin position="54"/>
        <end position="142"/>
    </location>
</feature>
<dbReference type="FunFam" id="3.50.30.30:FF:000026">
    <property type="entry name" value="E3 ubiquitin-protein ligase RNF13"/>
    <property type="match status" value="1"/>
</dbReference>
<evidence type="ECO:0000256" key="3">
    <source>
        <dbReference type="ARBA" id="ARBA00022723"/>
    </source>
</evidence>
<dbReference type="SUPFAM" id="SSF52025">
    <property type="entry name" value="PA domain"/>
    <property type="match status" value="1"/>
</dbReference>
<evidence type="ECO:0000256" key="8">
    <source>
        <dbReference type="SAM" id="SignalP"/>
    </source>
</evidence>
<evidence type="ECO:0000259" key="9">
    <source>
        <dbReference type="Pfam" id="PF02225"/>
    </source>
</evidence>
<accession>A0A8S1AJL0</accession>
<keyword evidence="5" id="KW-0862">Zinc</keyword>
<reference evidence="12 13" key="1">
    <citation type="submission" date="2020-04" db="EMBL/GenBank/DDBJ databases">
        <authorList>
            <person name="Wallbank WR R."/>
            <person name="Pardo Diaz C."/>
            <person name="Kozak K."/>
            <person name="Martin S."/>
            <person name="Jiggins C."/>
            <person name="Moest M."/>
            <person name="Warren A I."/>
            <person name="Byers J.R.P. K."/>
            <person name="Montejo-Kovacevich G."/>
            <person name="Yen C E."/>
        </authorList>
    </citation>
    <scope>NUCLEOTIDE SEQUENCE [LARGE SCALE GENOMIC DNA]</scope>
</reference>
<dbReference type="EMBL" id="CADEBC010000524">
    <property type="protein sequence ID" value="CAB3245458.1"/>
    <property type="molecule type" value="Genomic_DNA"/>
</dbReference>
<evidence type="ECO:0000313" key="13">
    <source>
        <dbReference type="Proteomes" id="UP000494256"/>
    </source>
</evidence>
<evidence type="ECO:0000256" key="4">
    <source>
        <dbReference type="ARBA" id="ARBA00022771"/>
    </source>
</evidence>
<evidence type="ECO:0000256" key="6">
    <source>
        <dbReference type="ARBA" id="ARBA00022989"/>
    </source>
</evidence>
<dbReference type="Proteomes" id="UP000494256">
    <property type="component" value="Unassembled WGS sequence"/>
</dbReference>
<organism evidence="11 12">
    <name type="scientific">Arctia plantaginis</name>
    <name type="common">Wood tiger moth</name>
    <name type="synonym">Phalaena plantaginis</name>
    <dbReference type="NCBI Taxonomy" id="874455"/>
    <lineage>
        <taxon>Eukaryota</taxon>
        <taxon>Metazoa</taxon>
        <taxon>Ecdysozoa</taxon>
        <taxon>Arthropoda</taxon>
        <taxon>Hexapoda</taxon>
        <taxon>Insecta</taxon>
        <taxon>Pterygota</taxon>
        <taxon>Neoptera</taxon>
        <taxon>Endopterygota</taxon>
        <taxon>Lepidoptera</taxon>
        <taxon>Glossata</taxon>
        <taxon>Ditrysia</taxon>
        <taxon>Noctuoidea</taxon>
        <taxon>Erebidae</taxon>
        <taxon>Arctiinae</taxon>
        <taxon>Arctia</taxon>
    </lineage>
</organism>
<dbReference type="CDD" id="cd02123">
    <property type="entry name" value="PA_C_RZF_like"/>
    <property type="match status" value="1"/>
</dbReference>
<evidence type="ECO:0000256" key="2">
    <source>
        <dbReference type="ARBA" id="ARBA00022692"/>
    </source>
</evidence>
<keyword evidence="3" id="KW-0479">Metal-binding</keyword>
<evidence type="ECO:0000256" key="5">
    <source>
        <dbReference type="ARBA" id="ARBA00022833"/>
    </source>
</evidence>
<dbReference type="InterPro" id="IPR044744">
    <property type="entry name" value="ZNRF4/RNF13/RNF167_PA"/>
</dbReference>
<evidence type="ECO:0000313" key="11">
    <source>
        <dbReference type="EMBL" id="CAB3245458.1"/>
    </source>
</evidence>
<gene>
    <name evidence="11" type="ORF">APLA_LOCUS10485</name>
    <name evidence="10" type="ORF">APLA_LOCUS670</name>
</gene>
<dbReference type="GO" id="GO:0016020">
    <property type="term" value="C:membrane"/>
    <property type="evidence" value="ECO:0007669"/>
    <property type="project" value="UniProtKB-SubCell"/>
</dbReference>
<feature type="chain" id="PRO_5036434356" description="PA domain-containing protein" evidence="8">
    <location>
        <begin position="23"/>
        <end position="192"/>
    </location>
</feature>
<comment type="caution">
    <text evidence="11">The sequence shown here is derived from an EMBL/GenBank/DDBJ whole genome shotgun (WGS) entry which is preliminary data.</text>
</comment>